<dbReference type="HOGENOM" id="CLU_1417155_0_0_1"/>
<reference evidence="1" key="1">
    <citation type="journal article" date="2013" name="Nat. Commun.">
        <title>Whole-genome sequencing of Oryza brachyantha reveals mechanisms underlying Oryza genome evolution.</title>
        <authorList>
            <person name="Chen J."/>
            <person name="Huang Q."/>
            <person name="Gao D."/>
            <person name="Wang J."/>
            <person name="Lang Y."/>
            <person name="Liu T."/>
            <person name="Li B."/>
            <person name="Bai Z."/>
            <person name="Luis Goicoechea J."/>
            <person name="Liang C."/>
            <person name="Chen C."/>
            <person name="Zhang W."/>
            <person name="Sun S."/>
            <person name="Liao Y."/>
            <person name="Zhang X."/>
            <person name="Yang L."/>
            <person name="Song C."/>
            <person name="Wang M."/>
            <person name="Shi J."/>
            <person name="Liu G."/>
            <person name="Liu J."/>
            <person name="Zhou H."/>
            <person name="Zhou W."/>
            <person name="Yu Q."/>
            <person name="An N."/>
            <person name="Chen Y."/>
            <person name="Cai Q."/>
            <person name="Wang B."/>
            <person name="Liu B."/>
            <person name="Min J."/>
            <person name="Huang Y."/>
            <person name="Wu H."/>
            <person name="Li Z."/>
            <person name="Zhang Y."/>
            <person name="Yin Y."/>
            <person name="Song W."/>
            <person name="Jiang J."/>
            <person name="Jackson S.A."/>
            <person name="Wing R.A."/>
            <person name="Wang J."/>
            <person name="Chen M."/>
        </authorList>
    </citation>
    <scope>NUCLEOTIDE SEQUENCE [LARGE SCALE GENOMIC DNA]</scope>
    <source>
        <strain evidence="1">cv. IRGC 101232</strain>
    </source>
</reference>
<proteinExistence type="predicted"/>
<sequence>MKIDGYSHRFYDGDKKFTMMTNSLQIVRSASGPARESVYRSIKWVTCKIVLSGRLARKQELWCHRNSRSRHNTLIEAIENGLNIDENSLGVNNVQGNGDENDMITQELQVPWGAQMDIRGQGEKYDERSLDERLCFTNGDRGIITRSGVPLQGGVNSVWPERMHLGHHSKIANLLCIAFYCAVHQKNVNDDK</sequence>
<dbReference type="Gramene" id="OB07G20380.1">
    <property type="protein sequence ID" value="OB07G20380.1"/>
    <property type="gene ID" value="OB07G20380"/>
</dbReference>
<evidence type="ECO:0000313" key="1">
    <source>
        <dbReference type="EnsemblPlants" id="OB07G20380.1"/>
    </source>
</evidence>
<reference evidence="1" key="2">
    <citation type="submission" date="2013-04" db="UniProtKB">
        <authorList>
            <consortium name="EnsemblPlants"/>
        </authorList>
    </citation>
    <scope>IDENTIFICATION</scope>
</reference>
<dbReference type="EnsemblPlants" id="OB07G20380.1">
    <property type="protein sequence ID" value="OB07G20380.1"/>
    <property type="gene ID" value="OB07G20380"/>
</dbReference>
<name>J3MKV6_ORYBR</name>
<dbReference type="Proteomes" id="UP000006038">
    <property type="component" value="Chromosome 7"/>
</dbReference>
<keyword evidence="2" id="KW-1185">Reference proteome</keyword>
<evidence type="ECO:0000313" key="2">
    <source>
        <dbReference type="Proteomes" id="UP000006038"/>
    </source>
</evidence>
<organism evidence="1">
    <name type="scientific">Oryza brachyantha</name>
    <name type="common">malo sina</name>
    <dbReference type="NCBI Taxonomy" id="4533"/>
    <lineage>
        <taxon>Eukaryota</taxon>
        <taxon>Viridiplantae</taxon>
        <taxon>Streptophyta</taxon>
        <taxon>Embryophyta</taxon>
        <taxon>Tracheophyta</taxon>
        <taxon>Spermatophyta</taxon>
        <taxon>Magnoliopsida</taxon>
        <taxon>Liliopsida</taxon>
        <taxon>Poales</taxon>
        <taxon>Poaceae</taxon>
        <taxon>BOP clade</taxon>
        <taxon>Oryzoideae</taxon>
        <taxon>Oryzeae</taxon>
        <taxon>Oryzinae</taxon>
        <taxon>Oryza</taxon>
    </lineage>
</organism>
<protein>
    <submittedName>
        <fullName evidence="1">Uncharacterized protein</fullName>
    </submittedName>
</protein>
<dbReference type="AlphaFoldDB" id="J3MKV6"/>
<accession>J3MKV6</accession>